<dbReference type="EMBL" id="FNOT01000006">
    <property type="protein sequence ID" value="SDY30761.1"/>
    <property type="molecule type" value="Genomic_DNA"/>
</dbReference>
<evidence type="ECO:0000256" key="1">
    <source>
        <dbReference type="SAM" id="SignalP"/>
    </source>
</evidence>
<evidence type="ECO:0000313" key="3">
    <source>
        <dbReference type="Proteomes" id="UP000198921"/>
    </source>
</evidence>
<feature type="signal peptide" evidence="1">
    <location>
        <begin position="1"/>
        <end position="27"/>
    </location>
</feature>
<evidence type="ECO:0000313" key="2">
    <source>
        <dbReference type="EMBL" id="SDY30761.1"/>
    </source>
</evidence>
<proteinExistence type="predicted"/>
<dbReference type="AlphaFoldDB" id="A0A1H3ISV4"/>
<dbReference type="STRING" id="1137993.SAMN05660209_02511"/>
<dbReference type="RefSeq" id="WP_091156361.1">
    <property type="nucleotide sequence ID" value="NZ_FNOT01000006.1"/>
</dbReference>
<dbReference type="OrthoDB" id="10002608at2"/>
<protein>
    <submittedName>
        <fullName evidence="2">Uncharacterized protein</fullName>
    </submittedName>
</protein>
<reference evidence="3" key="1">
    <citation type="submission" date="2016-10" db="EMBL/GenBank/DDBJ databases">
        <authorList>
            <person name="Varghese N."/>
            <person name="Submissions S."/>
        </authorList>
    </citation>
    <scope>NUCLEOTIDE SEQUENCE [LARGE SCALE GENOMIC DNA]</scope>
    <source>
        <strain evidence="3">DSM 45422</strain>
    </source>
</reference>
<keyword evidence="3" id="KW-1185">Reference proteome</keyword>
<accession>A0A1H3ISV4</accession>
<organism evidence="2 3">
    <name type="scientific">Geodermatophilus africanus</name>
    <dbReference type="NCBI Taxonomy" id="1137993"/>
    <lineage>
        <taxon>Bacteria</taxon>
        <taxon>Bacillati</taxon>
        <taxon>Actinomycetota</taxon>
        <taxon>Actinomycetes</taxon>
        <taxon>Geodermatophilales</taxon>
        <taxon>Geodermatophilaceae</taxon>
        <taxon>Geodermatophilus</taxon>
    </lineage>
</organism>
<feature type="chain" id="PRO_5038477939" evidence="1">
    <location>
        <begin position="28"/>
        <end position="83"/>
    </location>
</feature>
<name>A0A1H3ISV4_9ACTN</name>
<gene>
    <name evidence="2" type="ORF">SAMN05660209_02511</name>
</gene>
<dbReference type="Proteomes" id="UP000198921">
    <property type="component" value="Unassembled WGS sequence"/>
</dbReference>
<keyword evidence="1" id="KW-0732">Signal</keyword>
<sequence length="83" mass="8497">MTVRTRTSLTAAALVAGAALLVPAVAAADPPALDDRPVLCSEVLARAADFPGGMTGDDGEIRFVSDGYVSFLMRQPDCSQTGA</sequence>